<keyword evidence="1" id="KW-0436">Ligase</keyword>
<proteinExistence type="predicted"/>
<dbReference type="Pfam" id="PF02786">
    <property type="entry name" value="CPSase_L_D2"/>
    <property type="match status" value="1"/>
</dbReference>
<dbReference type="InterPro" id="IPR005479">
    <property type="entry name" value="CPAse_ATP-bd"/>
</dbReference>
<evidence type="ECO:0000256" key="3">
    <source>
        <dbReference type="ARBA" id="ARBA00022840"/>
    </source>
</evidence>
<organism evidence="6 7">
    <name type="scientific">Paenibacillus darwinianus</name>
    <dbReference type="NCBI Taxonomy" id="1380763"/>
    <lineage>
        <taxon>Bacteria</taxon>
        <taxon>Bacillati</taxon>
        <taxon>Bacillota</taxon>
        <taxon>Bacilli</taxon>
        <taxon>Bacillales</taxon>
        <taxon>Paenibacillaceae</taxon>
        <taxon>Paenibacillus</taxon>
    </lineage>
</organism>
<dbReference type="PANTHER" id="PTHR43585">
    <property type="entry name" value="FUMIPYRROLE BIOSYNTHESIS PROTEIN C"/>
    <property type="match status" value="1"/>
</dbReference>
<dbReference type="GO" id="GO:0016874">
    <property type="term" value="F:ligase activity"/>
    <property type="evidence" value="ECO:0007669"/>
    <property type="project" value="UniProtKB-KW"/>
</dbReference>
<dbReference type="InterPro" id="IPR052032">
    <property type="entry name" value="ATP-dep_AA_Ligase"/>
</dbReference>
<evidence type="ECO:0000259" key="5">
    <source>
        <dbReference type="PROSITE" id="PS50975"/>
    </source>
</evidence>
<keyword evidence="7" id="KW-1185">Reference proteome</keyword>
<feature type="domain" description="ATP-grasp" evidence="5">
    <location>
        <begin position="118"/>
        <end position="303"/>
    </location>
</feature>
<dbReference type="InterPro" id="IPR011761">
    <property type="entry name" value="ATP-grasp"/>
</dbReference>
<evidence type="ECO:0000256" key="1">
    <source>
        <dbReference type="ARBA" id="ARBA00022598"/>
    </source>
</evidence>
<evidence type="ECO:0000256" key="4">
    <source>
        <dbReference type="PROSITE-ProRule" id="PRU00409"/>
    </source>
</evidence>
<dbReference type="Gene3D" id="3.30.1490.20">
    <property type="entry name" value="ATP-grasp fold, A domain"/>
    <property type="match status" value="1"/>
</dbReference>
<dbReference type="Pfam" id="PF15632">
    <property type="entry name" value="ATPgrasp_Ter"/>
    <property type="match status" value="1"/>
</dbReference>
<name>A0A9W5RZU7_9BACL</name>
<dbReference type="InterPro" id="IPR013815">
    <property type="entry name" value="ATP_grasp_subdomain_1"/>
</dbReference>
<protein>
    <recommendedName>
        <fullName evidence="5">ATP-grasp domain-containing protein</fullName>
    </recommendedName>
</protein>
<dbReference type="RefSeq" id="WP_036584932.1">
    <property type="nucleotide sequence ID" value="NZ_KK082288.1"/>
</dbReference>
<dbReference type="GO" id="GO:0046872">
    <property type="term" value="F:metal ion binding"/>
    <property type="evidence" value="ECO:0007669"/>
    <property type="project" value="InterPro"/>
</dbReference>
<comment type="caution">
    <text evidence="6">The sequence shown here is derived from an EMBL/GenBank/DDBJ whole genome shotgun (WGS) entry which is preliminary data.</text>
</comment>
<reference evidence="6 7" key="1">
    <citation type="submission" date="2014-02" db="EMBL/GenBank/DDBJ databases">
        <title>Genome sequence of Paenibacillus darwinianus reveals adaptive mechanisms for survival in Antarctic soils.</title>
        <authorList>
            <person name="Dsouza M."/>
            <person name="Taylor M.W."/>
            <person name="Turner S.J."/>
            <person name="Aislabie J."/>
        </authorList>
    </citation>
    <scope>NUCLEOTIDE SEQUENCE [LARGE SCALE GENOMIC DNA]</scope>
    <source>
        <strain evidence="6 7">CE1</strain>
    </source>
</reference>
<dbReference type="GO" id="GO:0005524">
    <property type="term" value="F:ATP binding"/>
    <property type="evidence" value="ECO:0007669"/>
    <property type="project" value="UniProtKB-UniRule"/>
</dbReference>
<keyword evidence="3 4" id="KW-0067">ATP-binding</keyword>
<evidence type="ECO:0000313" key="6">
    <source>
        <dbReference type="EMBL" id="EXX85753.1"/>
    </source>
</evidence>
<sequence length="387" mass="43177">MALLLTDGMLRMTLAAARSVGAAGVPVGVGETSLINTAAFSKYCGERWRYPDPRAFPGAFRESLADRLERGKYRTVFAMDEPALDIVVANRRALGELCELPVPPTESYRIARDKGLSAWAAAAAGVEAPATEQPASLEDVLPMARKLSFPVVVKPRNSSGSRGIRVVYAEEELPAVYEAVHCEFPFPVLQAYIPAGIRYDVCLLYDREGRLKASFVQKELRHFPHPAGPSTMQQSVWMPELLERAKAVMSRLPWYGVAELEFMVDPRDGIPKFMEINPRFWGSLHLAVRSGVDFPRLLYRIALGERVKEVTAYEVGRLCRNLFPGEALQVLVRPDRMRLDPPAWAGKRSGGEDDILSWTDPMPALGLLATCGRFMFDRGVWRSLIRR</sequence>
<dbReference type="EMBL" id="JFHU01000212">
    <property type="protein sequence ID" value="EXX85753.1"/>
    <property type="molecule type" value="Genomic_DNA"/>
</dbReference>
<dbReference type="AlphaFoldDB" id="A0A9W5RZU7"/>
<keyword evidence="2 4" id="KW-0547">Nucleotide-binding</keyword>
<accession>A0A9W5RZU7</accession>
<dbReference type="PANTHER" id="PTHR43585:SF2">
    <property type="entry name" value="ATP-GRASP ENZYME FSQD"/>
    <property type="match status" value="1"/>
</dbReference>
<gene>
    <name evidence="6" type="ORF">BG53_07725</name>
</gene>
<evidence type="ECO:0000313" key="7">
    <source>
        <dbReference type="Proteomes" id="UP000053750"/>
    </source>
</evidence>
<dbReference type="Gene3D" id="3.30.470.20">
    <property type="entry name" value="ATP-grasp fold, B domain"/>
    <property type="match status" value="1"/>
</dbReference>
<dbReference type="PROSITE" id="PS50975">
    <property type="entry name" value="ATP_GRASP"/>
    <property type="match status" value="1"/>
</dbReference>
<dbReference type="Proteomes" id="UP000053750">
    <property type="component" value="Unassembled WGS sequence"/>
</dbReference>
<evidence type="ECO:0000256" key="2">
    <source>
        <dbReference type="ARBA" id="ARBA00022741"/>
    </source>
</evidence>
<dbReference type="SUPFAM" id="SSF56059">
    <property type="entry name" value="Glutathione synthetase ATP-binding domain-like"/>
    <property type="match status" value="1"/>
</dbReference>
<dbReference type="OrthoDB" id="5420347at2"/>